<name>A0A4R8BS92_9ACTN</name>
<dbReference type="InterPro" id="IPR023210">
    <property type="entry name" value="NADP_OxRdtase_dom"/>
</dbReference>
<dbReference type="InterPro" id="IPR036812">
    <property type="entry name" value="NAD(P)_OxRdtase_dom_sf"/>
</dbReference>
<dbReference type="EMBL" id="SODP01000004">
    <property type="protein sequence ID" value="TDW60634.1"/>
    <property type="molecule type" value="Genomic_DNA"/>
</dbReference>
<dbReference type="PANTHER" id="PTHR43364:SF4">
    <property type="entry name" value="NAD(P)-LINKED OXIDOREDUCTASE SUPERFAMILY PROTEIN"/>
    <property type="match status" value="1"/>
</dbReference>
<evidence type="ECO:0000259" key="7">
    <source>
        <dbReference type="Pfam" id="PF00248"/>
    </source>
</evidence>
<dbReference type="GO" id="GO:0005829">
    <property type="term" value="C:cytosol"/>
    <property type="evidence" value="ECO:0007669"/>
    <property type="project" value="UniProtKB-ARBA"/>
</dbReference>
<feature type="transmembrane region" description="Helical" evidence="6">
    <location>
        <begin position="81"/>
        <end position="100"/>
    </location>
</feature>
<evidence type="ECO:0000256" key="5">
    <source>
        <dbReference type="ARBA" id="ARBA00023136"/>
    </source>
</evidence>
<dbReference type="Gene3D" id="3.20.20.100">
    <property type="entry name" value="NADP-dependent oxidoreductase domain"/>
    <property type="match status" value="1"/>
</dbReference>
<dbReference type="Pfam" id="PF00248">
    <property type="entry name" value="Aldo_ket_red"/>
    <property type="match status" value="1"/>
</dbReference>
<evidence type="ECO:0000256" key="4">
    <source>
        <dbReference type="ARBA" id="ARBA00023002"/>
    </source>
</evidence>
<protein>
    <submittedName>
        <fullName evidence="8">Aryl-alcohol dehydrogenase-like predicted oxidoreductase</fullName>
    </submittedName>
</protein>
<keyword evidence="3 6" id="KW-1133">Transmembrane helix</keyword>
<reference evidence="8 9" key="1">
    <citation type="submission" date="2019-03" db="EMBL/GenBank/DDBJ databases">
        <title>Genomic Encyclopedia of Type Strains, Phase III (KMG-III): the genomes of soil and plant-associated and newly described type strains.</title>
        <authorList>
            <person name="Whitman W."/>
        </authorList>
    </citation>
    <scope>NUCLEOTIDE SEQUENCE [LARGE SCALE GENOMIC DNA]</scope>
    <source>
        <strain evidence="8 9">VKM Ac-2573</strain>
    </source>
</reference>
<dbReference type="Proteomes" id="UP000295146">
    <property type="component" value="Unassembled WGS sequence"/>
</dbReference>
<accession>A0A4R8BS92</accession>
<keyword evidence="9" id="KW-1185">Reference proteome</keyword>
<evidence type="ECO:0000256" key="1">
    <source>
        <dbReference type="ARBA" id="ARBA00004127"/>
    </source>
</evidence>
<sequence length="487" mass="53590">MVRAILGSTVFFFAAPCVVGGVLPWWISGWAAPRFWPGFVIVAAGAFVVLRAFVRFVREGRGTPAPVAPTEELVVGGDYRFVRNPMYVGVVTAILGQALLFLDWRVLGYGVIAWAVMAAFVKAYEEPVLQQRYGVQYTEYRRKVPAWIPVADTLNRMDKRFLGRTGLEVTELCLGTMTFGSETDEPTAHRILDEYVAAGGTMIDTADTYSAGSSEEIIGSWLKNRNRDDLVIATKVYGEAGPGQPVRGAGRKHILAGVEDSLRRLQTDFIDLYQIHVFDDATPLEETLSTLDALVTSGKVRFIGASNLTGWQLQKAIDLSRGHGWEPYVCLQPLYNLLDRDAELDLIPVCLAEGAGVIAWSPLAGGWLSGKYSKDAGGPPEGSRGNQADWDAHDNDRTWRVLDAVRAVADEVRRTPAQVALRWVVQRPGLTAPIIGARTPEQLADNLGATGWALTDDQMDRLTEAADRPLPYPHNILRLPQFVRRQG</sequence>
<gene>
    <name evidence="8" type="ORF">EV653_7185</name>
</gene>
<evidence type="ECO:0000256" key="2">
    <source>
        <dbReference type="ARBA" id="ARBA00022692"/>
    </source>
</evidence>
<evidence type="ECO:0000313" key="8">
    <source>
        <dbReference type="EMBL" id="TDW60634.1"/>
    </source>
</evidence>
<dbReference type="InterPro" id="IPR007318">
    <property type="entry name" value="Phopholipid_MeTrfase"/>
</dbReference>
<feature type="domain" description="NADP-dependent oxidoreductase" evidence="7">
    <location>
        <begin position="171"/>
        <end position="466"/>
    </location>
</feature>
<dbReference type="GO" id="GO:0012505">
    <property type="term" value="C:endomembrane system"/>
    <property type="evidence" value="ECO:0007669"/>
    <property type="project" value="UniProtKB-SubCell"/>
</dbReference>
<evidence type="ECO:0000256" key="6">
    <source>
        <dbReference type="SAM" id="Phobius"/>
    </source>
</evidence>
<dbReference type="OrthoDB" id="3664926at2"/>
<dbReference type="SUPFAM" id="SSF51430">
    <property type="entry name" value="NAD(P)-linked oxidoreductase"/>
    <property type="match status" value="1"/>
</dbReference>
<dbReference type="FunFam" id="3.20.20.100:FF:000004">
    <property type="entry name" value="Oxidoreductase, aldo/keto reductase"/>
    <property type="match status" value="1"/>
</dbReference>
<dbReference type="RefSeq" id="WP_134109894.1">
    <property type="nucleotide sequence ID" value="NZ_SODP01000004.1"/>
</dbReference>
<proteinExistence type="predicted"/>
<evidence type="ECO:0000256" key="3">
    <source>
        <dbReference type="ARBA" id="ARBA00022989"/>
    </source>
</evidence>
<comment type="subcellular location">
    <subcellularLocation>
        <location evidence="1">Endomembrane system</location>
        <topology evidence="1">Multi-pass membrane protein</topology>
    </subcellularLocation>
</comment>
<comment type="caution">
    <text evidence="8">The sequence shown here is derived from an EMBL/GenBank/DDBJ whole genome shotgun (WGS) entry which is preliminary data.</text>
</comment>
<dbReference type="AlphaFoldDB" id="A0A4R8BS92"/>
<dbReference type="GO" id="GO:0016491">
    <property type="term" value="F:oxidoreductase activity"/>
    <property type="evidence" value="ECO:0007669"/>
    <property type="project" value="UniProtKB-KW"/>
</dbReference>
<feature type="transmembrane region" description="Helical" evidence="6">
    <location>
        <begin position="36"/>
        <end position="54"/>
    </location>
</feature>
<dbReference type="Pfam" id="PF04191">
    <property type="entry name" value="PEMT"/>
    <property type="match status" value="1"/>
</dbReference>
<keyword evidence="2 6" id="KW-0812">Transmembrane</keyword>
<dbReference type="Gene3D" id="1.20.120.1630">
    <property type="match status" value="1"/>
</dbReference>
<keyword evidence="4" id="KW-0560">Oxidoreductase</keyword>
<dbReference type="PANTHER" id="PTHR43364">
    <property type="entry name" value="NADH-SPECIFIC METHYLGLYOXAL REDUCTASE-RELATED"/>
    <property type="match status" value="1"/>
</dbReference>
<evidence type="ECO:0000313" key="9">
    <source>
        <dbReference type="Proteomes" id="UP000295146"/>
    </source>
</evidence>
<organism evidence="8 9">
    <name type="scientific">Kribbella pratensis</name>
    <dbReference type="NCBI Taxonomy" id="2512112"/>
    <lineage>
        <taxon>Bacteria</taxon>
        <taxon>Bacillati</taxon>
        <taxon>Actinomycetota</taxon>
        <taxon>Actinomycetes</taxon>
        <taxon>Propionibacteriales</taxon>
        <taxon>Kribbellaceae</taxon>
        <taxon>Kribbella</taxon>
    </lineage>
</organism>
<dbReference type="CDD" id="cd19081">
    <property type="entry name" value="AKR_AKR9C1"/>
    <property type="match status" value="1"/>
</dbReference>
<dbReference type="InterPro" id="IPR050523">
    <property type="entry name" value="AKR_Detox_Biosynth"/>
</dbReference>
<keyword evidence="5 6" id="KW-0472">Membrane</keyword>